<evidence type="ECO:0008006" key="10">
    <source>
        <dbReference type="Google" id="ProtNLM"/>
    </source>
</evidence>
<dbReference type="SUPFAM" id="SSF103473">
    <property type="entry name" value="MFS general substrate transporter"/>
    <property type="match status" value="1"/>
</dbReference>
<dbReference type="InterPro" id="IPR036259">
    <property type="entry name" value="MFS_trans_sf"/>
</dbReference>
<dbReference type="Gene3D" id="1.20.1250.20">
    <property type="entry name" value="MFS general substrate transporter like domains"/>
    <property type="match status" value="2"/>
</dbReference>
<evidence type="ECO:0000313" key="8">
    <source>
        <dbReference type="EMBL" id="KIO20327.1"/>
    </source>
</evidence>
<evidence type="ECO:0000256" key="4">
    <source>
        <dbReference type="ARBA" id="ARBA00023136"/>
    </source>
</evidence>
<feature type="transmembrane region" description="Helical" evidence="6">
    <location>
        <begin position="330"/>
        <end position="350"/>
    </location>
</feature>
<keyword evidence="3 6" id="KW-1133">Transmembrane helix</keyword>
<feature type="region of interest" description="Disordered" evidence="5">
    <location>
        <begin position="427"/>
        <end position="446"/>
    </location>
</feature>
<comment type="subcellular location">
    <subcellularLocation>
        <location evidence="1">Membrane</location>
        <topology evidence="1">Multi-pass membrane protein</topology>
    </subcellularLocation>
</comment>
<feature type="transmembrane region" description="Helical" evidence="6">
    <location>
        <begin position="305"/>
        <end position="324"/>
    </location>
</feature>
<protein>
    <recommendedName>
        <fullName evidence="10">Major facilitator superfamily (MFS) profile domain-containing protein</fullName>
    </recommendedName>
</protein>
<evidence type="ECO:0000256" key="2">
    <source>
        <dbReference type="ARBA" id="ARBA00022692"/>
    </source>
</evidence>
<accession>A0A0C3LFX0</accession>
<reference evidence="8" key="3">
    <citation type="submission" date="2015-02" db="EMBL/GenBank/DDBJ databases">
        <title>Evolutionary Origins and Diversification of the Mycorrhizal Mutualists.</title>
        <authorList>
            <consortium name="DOE Joint Genome Institute"/>
            <consortium name="Mycorrhizal Genomics Consortium"/>
            <person name="Kohler A."/>
            <person name="Kuo A."/>
            <person name="Nagy L.G."/>
            <person name="Floudas D."/>
            <person name="Copeland A."/>
            <person name="Barry K.W."/>
            <person name="Cichocki N."/>
            <person name="Veneault-Fourrey C."/>
            <person name="LaButti K."/>
            <person name="Lindquist E.A."/>
            <person name="Lipzen A."/>
            <person name="Lundell T."/>
            <person name="Morin E."/>
            <person name="Murat C."/>
            <person name="Riley R."/>
            <person name="Ohm R."/>
            <person name="Sun H."/>
            <person name="Tunlid A."/>
            <person name="Henrissat B."/>
            <person name="Grigoriev I.V."/>
            <person name="Hibbett D.S."/>
            <person name="Martin F."/>
        </authorList>
    </citation>
    <scope>NUCLEOTIDE SEQUENCE</scope>
    <source>
        <strain evidence="8">MUT 4182</strain>
    </source>
</reference>
<feature type="transmembrane region" description="Helical" evidence="6">
    <location>
        <begin position="401"/>
        <end position="418"/>
    </location>
</feature>
<keyword evidence="2 6" id="KW-0812">Transmembrane</keyword>
<evidence type="ECO:0000256" key="3">
    <source>
        <dbReference type="ARBA" id="ARBA00022989"/>
    </source>
</evidence>
<dbReference type="InterPro" id="IPR011701">
    <property type="entry name" value="MFS"/>
</dbReference>
<reference evidence="9" key="2">
    <citation type="submission" date="2015-01" db="EMBL/GenBank/DDBJ databases">
        <title>Evolutionary Origins and Diversification of the Mycorrhizal Mutualists.</title>
        <authorList>
            <consortium name="DOE Joint Genome Institute"/>
            <consortium name="Mycorrhizal Genomics Consortium"/>
            <person name="Kohler A."/>
            <person name="Kuo A."/>
            <person name="Nagy L.G."/>
            <person name="Floudas D."/>
            <person name="Copeland A."/>
            <person name="Barry K.W."/>
            <person name="Cichocki N."/>
            <person name="Veneault-Fourrey C."/>
            <person name="LaButti K."/>
            <person name="Lindquist E.A."/>
            <person name="Lipzen A."/>
            <person name="Lundell T."/>
            <person name="Morin E."/>
            <person name="Murat C."/>
            <person name="Riley R."/>
            <person name="Ohm R."/>
            <person name="Sun H."/>
            <person name="Tunlid A."/>
            <person name="Henrissat B."/>
            <person name="Grigoriev I.V."/>
            <person name="Hibbett D.S."/>
            <person name="Martin F."/>
        </authorList>
    </citation>
    <scope>NUCLEOTIDE SEQUENCE [LARGE SCALE GENOMIC DNA]</scope>
    <source>
        <strain evidence="9">MUT 4182</strain>
    </source>
</reference>
<dbReference type="GO" id="GO:0016020">
    <property type="term" value="C:membrane"/>
    <property type="evidence" value="ECO:0007669"/>
    <property type="project" value="UniProtKB-SubCell"/>
</dbReference>
<proteinExistence type="predicted"/>
<dbReference type="AlphaFoldDB" id="A0A0C3LFX0"/>
<feature type="transmembrane region" description="Helical" evidence="6">
    <location>
        <begin position="236"/>
        <end position="261"/>
    </location>
</feature>
<gene>
    <name evidence="8" type="ORF">M407DRAFT_220760</name>
    <name evidence="7" type="ORF">M407DRAFT_84233</name>
</gene>
<dbReference type="EMBL" id="KN823308">
    <property type="protein sequence ID" value="KIO18157.1"/>
    <property type="molecule type" value="Genomic_DNA"/>
</dbReference>
<reference evidence="8 9" key="1">
    <citation type="submission" date="2014-04" db="EMBL/GenBank/DDBJ databases">
        <authorList>
            <consortium name="DOE Joint Genome Institute"/>
            <person name="Kuo A."/>
            <person name="Girlanda M."/>
            <person name="Perotto S."/>
            <person name="Kohler A."/>
            <person name="Nagy L.G."/>
            <person name="Floudas D."/>
            <person name="Copeland A."/>
            <person name="Barry K.W."/>
            <person name="Cichocki N."/>
            <person name="Veneault-Fourrey C."/>
            <person name="LaButti K."/>
            <person name="Lindquist E.A."/>
            <person name="Lipzen A."/>
            <person name="Lundell T."/>
            <person name="Morin E."/>
            <person name="Murat C."/>
            <person name="Sun H."/>
            <person name="Tunlid A."/>
            <person name="Henrissat B."/>
            <person name="Grigoriev I.V."/>
            <person name="Hibbett D.S."/>
            <person name="Martin F."/>
            <person name="Nordberg H.P."/>
            <person name="Cantor M.N."/>
            <person name="Hua S.X."/>
        </authorList>
    </citation>
    <scope>NUCLEOTIDE SEQUENCE [LARGE SCALE GENOMIC DNA]</scope>
    <source>
        <strain evidence="8 9">MUT 4182</strain>
    </source>
</reference>
<dbReference type="PANTHER" id="PTHR10924">
    <property type="entry name" value="MAJOR FACILITATOR SUPERFAMILY PROTEIN-RELATED"/>
    <property type="match status" value="1"/>
</dbReference>
<feature type="transmembrane region" description="Helical" evidence="6">
    <location>
        <begin position="23"/>
        <end position="43"/>
    </location>
</feature>
<evidence type="ECO:0000256" key="6">
    <source>
        <dbReference type="SAM" id="Phobius"/>
    </source>
</evidence>
<name>A0A0C3LFX0_9AGAM</name>
<dbReference type="InterPro" id="IPR049680">
    <property type="entry name" value="FLVCR1-2_SLC49-like"/>
</dbReference>
<dbReference type="OrthoDB" id="422206at2759"/>
<feature type="transmembrane region" description="Helical" evidence="6">
    <location>
        <begin position="90"/>
        <end position="107"/>
    </location>
</feature>
<evidence type="ECO:0000256" key="1">
    <source>
        <dbReference type="ARBA" id="ARBA00004141"/>
    </source>
</evidence>
<sequence length="446" mass="48012">MVEKLEAASSQETVHYRLYKRRFIGATALCLLNCLGGMSGSWFSAIALDTAEAFNISVSRVNWLSNATNVVFICSAFAIPWAVRKLGIRLSCIICAGIQLVAAWIRYAGTARSLSPDGAFALMMVSQLMTGTTQAVWQVLAPRYSEAWFGLKGRVTATMIMTLLGPVGNAIGQLLAPIGTVRTSILILSIATTVIAPSAFALGERPPTPPTFSGSKTSPPVFETIRRMSWRERCDFAILVWGFGVLDGVIVSLLTLVAQVYGPYGYDSSQSGFLGAALLISGIVAALITAPLFDRVLTHHLARTIQVVVPVLAGCWLGFIWAVGTHGLKASYALLVVIGICSFTLLPVTLELACEVTRHAELSGAMLWLSANAVGLFLVLISDLLKAGPNANPPYNLKKQLILHAAFALSIIPLTLCMRGKQVRREMDEKENARDEQAAGEANREE</sequence>
<keyword evidence="4 6" id="KW-0472">Membrane</keyword>
<dbReference type="EMBL" id="KN823178">
    <property type="protein sequence ID" value="KIO20327.1"/>
    <property type="molecule type" value="Genomic_DNA"/>
</dbReference>
<evidence type="ECO:0000256" key="5">
    <source>
        <dbReference type="SAM" id="MobiDB-lite"/>
    </source>
</evidence>
<feature type="transmembrane region" description="Helical" evidence="6">
    <location>
        <begin position="119"/>
        <end position="140"/>
    </location>
</feature>
<feature type="transmembrane region" description="Helical" evidence="6">
    <location>
        <begin position="160"/>
        <end position="179"/>
    </location>
</feature>
<dbReference type="GO" id="GO:0022857">
    <property type="term" value="F:transmembrane transporter activity"/>
    <property type="evidence" value="ECO:0007669"/>
    <property type="project" value="InterPro"/>
</dbReference>
<evidence type="ECO:0000313" key="9">
    <source>
        <dbReference type="Proteomes" id="UP000054248"/>
    </source>
</evidence>
<feature type="transmembrane region" description="Helical" evidence="6">
    <location>
        <begin position="362"/>
        <end position="381"/>
    </location>
</feature>
<organism evidence="8 9">
    <name type="scientific">Tulasnella calospora MUT 4182</name>
    <dbReference type="NCBI Taxonomy" id="1051891"/>
    <lineage>
        <taxon>Eukaryota</taxon>
        <taxon>Fungi</taxon>
        <taxon>Dikarya</taxon>
        <taxon>Basidiomycota</taxon>
        <taxon>Agaricomycotina</taxon>
        <taxon>Agaricomycetes</taxon>
        <taxon>Cantharellales</taxon>
        <taxon>Tulasnellaceae</taxon>
        <taxon>Tulasnella</taxon>
    </lineage>
</organism>
<evidence type="ECO:0000313" key="7">
    <source>
        <dbReference type="EMBL" id="KIO18157.1"/>
    </source>
</evidence>
<feature type="transmembrane region" description="Helical" evidence="6">
    <location>
        <begin position="63"/>
        <end position="83"/>
    </location>
</feature>
<feature type="transmembrane region" description="Helical" evidence="6">
    <location>
        <begin position="185"/>
        <end position="203"/>
    </location>
</feature>
<dbReference type="HOGENOM" id="CLU_023132_2_0_1"/>
<keyword evidence="9" id="KW-1185">Reference proteome</keyword>
<dbReference type="PANTHER" id="PTHR10924:SF6">
    <property type="entry name" value="SOLUTE CARRIER FAMILY 49 MEMBER A3"/>
    <property type="match status" value="1"/>
</dbReference>
<dbReference type="Pfam" id="PF07690">
    <property type="entry name" value="MFS_1"/>
    <property type="match status" value="1"/>
</dbReference>
<feature type="transmembrane region" description="Helical" evidence="6">
    <location>
        <begin position="273"/>
        <end position="293"/>
    </location>
</feature>
<dbReference type="Proteomes" id="UP000054248">
    <property type="component" value="Unassembled WGS sequence"/>
</dbReference>